<dbReference type="AlphaFoldDB" id="A0A6A4HN17"/>
<proteinExistence type="predicted"/>
<gene>
    <name evidence="2" type="ORF">BT96DRAFT_940352</name>
</gene>
<dbReference type="OrthoDB" id="2634326at2759"/>
<evidence type="ECO:0000313" key="3">
    <source>
        <dbReference type="Proteomes" id="UP000799118"/>
    </source>
</evidence>
<dbReference type="EMBL" id="ML769486">
    <property type="protein sequence ID" value="KAE9398225.1"/>
    <property type="molecule type" value="Genomic_DNA"/>
</dbReference>
<organism evidence="2 3">
    <name type="scientific">Gymnopus androsaceus JB14</name>
    <dbReference type="NCBI Taxonomy" id="1447944"/>
    <lineage>
        <taxon>Eukaryota</taxon>
        <taxon>Fungi</taxon>
        <taxon>Dikarya</taxon>
        <taxon>Basidiomycota</taxon>
        <taxon>Agaricomycotina</taxon>
        <taxon>Agaricomycetes</taxon>
        <taxon>Agaricomycetidae</taxon>
        <taxon>Agaricales</taxon>
        <taxon>Marasmiineae</taxon>
        <taxon>Omphalotaceae</taxon>
        <taxon>Gymnopus</taxon>
    </lineage>
</organism>
<feature type="compositionally biased region" description="Basic residues" evidence="1">
    <location>
        <begin position="324"/>
        <end position="336"/>
    </location>
</feature>
<name>A0A6A4HN17_9AGAR</name>
<evidence type="ECO:0000256" key="1">
    <source>
        <dbReference type="SAM" id="MobiDB-lite"/>
    </source>
</evidence>
<feature type="region of interest" description="Disordered" evidence="1">
    <location>
        <begin position="295"/>
        <end position="364"/>
    </location>
</feature>
<protein>
    <submittedName>
        <fullName evidence="2">Uncharacterized protein</fullName>
    </submittedName>
</protein>
<reference evidence="2" key="1">
    <citation type="journal article" date="2019" name="Environ. Microbiol.">
        <title>Fungal ecological strategies reflected in gene transcription - a case study of two litter decomposers.</title>
        <authorList>
            <person name="Barbi F."/>
            <person name="Kohler A."/>
            <person name="Barry K."/>
            <person name="Baskaran P."/>
            <person name="Daum C."/>
            <person name="Fauchery L."/>
            <person name="Ihrmark K."/>
            <person name="Kuo A."/>
            <person name="LaButti K."/>
            <person name="Lipzen A."/>
            <person name="Morin E."/>
            <person name="Grigoriev I.V."/>
            <person name="Henrissat B."/>
            <person name="Lindahl B."/>
            <person name="Martin F."/>
        </authorList>
    </citation>
    <scope>NUCLEOTIDE SEQUENCE</scope>
    <source>
        <strain evidence="2">JB14</strain>
    </source>
</reference>
<dbReference type="Proteomes" id="UP000799118">
    <property type="component" value="Unassembled WGS sequence"/>
</dbReference>
<feature type="compositionally biased region" description="Polar residues" evidence="1">
    <location>
        <begin position="302"/>
        <end position="320"/>
    </location>
</feature>
<feature type="region of interest" description="Disordered" evidence="1">
    <location>
        <begin position="1"/>
        <end position="28"/>
    </location>
</feature>
<keyword evidence="3" id="KW-1185">Reference proteome</keyword>
<sequence>MSLPMTKENLLKNRKKREDGQSSSTFTLPSDLEELPASVLRLHSKFFSDLSFSDGLCGTFLPDTKEYITSPNCDYIPSPPMGSTRNLYRRSDAHYGDDDPVCWPQPFNLNYPWSTARKEGVVKKELTDELESQIELSNVDRWHGTRPIETISGASSLRNIRTPSTLFLTIWTTNPVVSPPMYLSHSNDNEMGAFVWNDRDARMLFNAGLPVFFIRPWNVFDRQIVEQFTPLLQPKLPQVEMGPANPPYHTITMGQAGSDDKFSALRQASIRCFDTVSPFQNLHIPGGYSSSFQLGNGRITAPASSPPSHLHEQLSSSHTSLPHHGQHAKSRLRHSQATRSAKPRKPDMNSPTVQRNTFADLPEDDPLVPPAITAWKDVNKTINQNGVLPGKRSLAVPDPGLFFGLQHRDRQSPYLFMWQHFRDPWLAALEGGRSALKVEVWRKILAYPYIQPIEPGQLISPKMQVTLDAKKLVKDVIRAYDSRMLTPVPSTTIFDPSTTRKLIRELCMINFRSKLLYVDQVLDTTAVGWNDHYNALKHFWALLNTWPLQKPGIWQRGVDMDLSHKRFDMTEGAQWERMLAEYYVQSLFSVLKHAPSLPRRLDSA</sequence>
<accession>A0A6A4HN17</accession>
<evidence type="ECO:0000313" key="2">
    <source>
        <dbReference type="EMBL" id="KAE9398225.1"/>
    </source>
</evidence>